<dbReference type="Pfam" id="PF01368">
    <property type="entry name" value="DHH"/>
    <property type="match status" value="1"/>
</dbReference>
<dbReference type="InterPro" id="IPR003156">
    <property type="entry name" value="DHHA1_dom"/>
</dbReference>
<dbReference type="Pfam" id="PF02272">
    <property type="entry name" value="DHHA1"/>
    <property type="match status" value="1"/>
</dbReference>
<dbReference type="Pfam" id="PF17768">
    <property type="entry name" value="RecJ_OB"/>
    <property type="match status" value="1"/>
</dbReference>
<sequence length="598" mass="63321">MMPSHRTFLGVERSAGGRRWVHALDARAEGVANQIAREHDIPDLVARVLAGRGVEAADALAFLAPRIRDLMPDPSTLTDMDAAAVRLADAVERGERVAIFGDYDVDGAASSALLHRYLRAFGIHAPIRIPDRISEGYGPNPQAMRDLADDGASLIVTVDCGTSSFEALEAAQAIGVDVLVLDHHQTGVRLPPALALVNPNRQDDLSGQGHLCAAGVVFLTLAAVSRELRRRGRPADSLPDIRRDLDIVALATVCDVVPLVGFNRALVVQGLLRMRSLENVGLKALAEIARLAGPIDTFHLGFLLGPRINAGGRIGEAHLGSRLLTIEDDVEARALAEQLHLLNAERQAMEKEMLDEAEREVLAEIGSGDGPPVLVVARANWHPGIVGLIAARLRERFSRPAFAISFDGAGRGAGSGRSIPGFDIGAFVRQAVEEGVLVKGGGHGMAAGLTIRREALADLRALADERARETVTRLRAVDMLKIDGAVSAMALRPELIAVIDQAGPFGAGHTAPIFALPRHRVVSAGEVGTGGHIRATLRSADGTDASAIAFRAAGSPVGDALLKGRDHLVHVAGSLSIDRYQGREKVSVRILDVASADL</sequence>
<comment type="caution">
    <text evidence="10">The sequence shown here is derived from an EMBL/GenBank/DDBJ whole genome shotgun (WGS) entry which is preliminary data.</text>
</comment>
<keyword evidence="3" id="KW-0540">Nuclease</keyword>
<keyword evidence="4 10" id="KW-0378">Hydrolase</keyword>
<protein>
    <recommendedName>
        <fullName evidence="2">Single-stranded-DNA-specific exonuclease RecJ</fullName>
    </recommendedName>
</protein>
<dbReference type="PANTHER" id="PTHR30255:SF2">
    <property type="entry name" value="SINGLE-STRANDED-DNA-SPECIFIC EXONUCLEASE RECJ"/>
    <property type="match status" value="1"/>
</dbReference>
<reference evidence="10 11" key="1">
    <citation type="submission" date="2020-08" db="EMBL/GenBank/DDBJ databases">
        <title>Genomic Encyclopedia of Type Strains, Phase IV (KMG-IV): sequencing the most valuable type-strain genomes for metagenomic binning, comparative biology and taxonomic classification.</title>
        <authorList>
            <person name="Goeker M."/>
        </authorList>
    </citation>
    <scope>NUCLEOTIDE SEQUENCE [LARGE SCALE GENOMIC DNA]</scope>
    <source>
        <strain evidence="10 11">DSM 102238</strain>
    </source>
</reference>
<evidence type="ECO:0000256" key="4">
    <source>
        <dbReference type="ARBA" id="ARBA00022801"/>
    </source>
</evidence>
<accession>A0A7W6H609</accession>
<dbReference type="InterPro" id="IPR051673">
    <property type="entry name" value="SSDNA_exonuclease_RecJ"/>
</dbReference>
<evidence type="ECO:0000256" key="5">
    <source>
        <dbReference type="ARBA" id="ARBA00022839"/>
    </source>
</evidence>
<proteinExistence type="inferred from homology"/>
<feature type="domain" description="DDH" evidence="7">
    <location>
        <begin position="96"/>
        <end position="226"/>
    </location>
</feature>
<feature type="coiled-coil region" evidence="6">
    <location>
        <begin position="332"/>
        <end position="359"/>
    </location>
</feature>
<keyword evidence="5 10" id="KW-0269">Exonuclease</keyword>
<dbReference type="InterPro" id="IPR038763">
    <property type="entry name" value="DHH_sf"/>
</dbReference>
<evidence type="ECO:0000313" key="10">
    <source>
        <dbReference type="EMBL" id="MBB3999212.1"/>
    </source>
</evidence>
<comment type="similarity">
    <text evidence="1">Belongs to the RecJ family.</text>
</comment>
<evidence type="ECO:0000256" key="3">
    <source>
        <dbReference type="ARBA" id="ARBA00022722"/>
    </source>
</evidence>
<evidence type="ECO:0000259" key="7">
    <source>
        <dbReference type="Pfam" id="PF01368"/>
    </source>
</evidence>
<evidence type="ECO:0000259" key="8">
    <source>
        <dbReference type="Pfam" id="PF02272"/>
    </source>
</evidence>
<evidence type="ECO:0000256" key="1">
    <source>
        <dbReference type="ARBA" id="ARBA00005915"/>
    </source>
</evidence>
<dbReference type="AlphaFoldDB" id="A0A7W6H609"/>
<feature type="domain" description="RecJ OB" evidence="9">
    <location>
        <begin position="482"/>
        <end position="592"/>
    </location>
</feature>
<name>A0A7W6H609_9HYPH</name>
<dbReference type="InterPro" id="IPR041122">
    <property type="entry name" value="RecJ_OB"/>
</dbReference>
<dbReference type="InterPro" id="IPR004610">
    <property type="entry name" value="RecJ"/>
</dbReference>
<organism evidence="10 11">
    <name type="scientific">Aureimonas pseudogalii</name>
    <dbReference type="NCBI Taxonomy" id="1744844"/>
    <lineage>
        <taxon>Bacteria</taxon>
        <taxon>Pseudomonadati</taxon>
        <taxon>Pseudomonadota</taxon>
        <taxon>Alphaproteobacteria</taxon>
        <taxon>Hyphomicrobiales</taxon>
        <taxon>Aurantimonadaceae</taxon>
        <taxon>Aureimonas</taxon>
    </lineage>
</organism>
<evidence type="ECO:0000259" key="9">
    <source>
        <dbReference type="Pfam" id="PF17768"/>
    </source>
</evidence>
<dbReference type="InterPro" id="IPR001667">
    <property type="entry name" value="DDH_dom"/>
</dbReference>
<dbReference type="SUPFAM" id="SSF64182">
    <property type="entry name" value="DHH phosphoesterases"/>
    <property type="match status" value="1"/>
</dbReference>
<dbReference type="PANTHER" id="PTHR30255">
    <property type="entry name" value="SINGLE-STRANDED-DNA-SPECIFIC EXONUCLEASE RECJ"/>
    <property type="match status" value="1"/>
</dbReference>
<dbReference type="Gene3D" id="3.90.1640.30">
    <property type="match status" value="1"/>
</dbReference>
<evidence type="ECO:0000256" key="6">
    <source>
        <dbReference type="SAM" id="Coils"/>
    </source>
</evidence>
<feature type="domain" description="DHHA1" evidence="8">
    <location>
        <begin position="372"/>
        <end position="468"/>
    </location>
</feature>
<dbReference type="GO" id="GO:0006281">
    <property type="term" value="P:DNA repair"/>
    <property type="evidence" value="ECO:0007669"/>
    <property type="project" value="InterPro"/>
</dbReference>
<keyword evidence="6" id="KW-0175">Coiled coil</keyword>
<keyword evidence="11" id="KW-1185">Reference proteome</keyword>
<dbReference type="GO" id="GO:0006310">
    <property type="term" value="P:DNA recombination"/>
    <property type="evidence" value="ECO:0007669"/>
    <property type="project" value="InterPro"/>
</dbReference>
<gene>
    <name evidence="10" type="ORF">GGR04_003071</name>
</gene>
<evidence type="ECO:0000313" key="11">
    <source>
        <dbReference type="Proteomes" id="UP000542776"/>
    </source>
</evidence>
<dbReference type="GO" id="GO:0003676">
    <property type="term" value="F:nucleic acid binding"/>
    <property type="evidence" value="ECO:0007669"/>
    <property type="project" value="InterPro"/>
</dbReference>
<evidence type="ECO:0000256" key="2">
    <source>
        <dbReference type="ARBA" id="ARBA00019841"/>
    </source>
</evidence>
<dbReference type="NCBIfam" id="TIGR00644">
    <property type="entry name" value="recJ"/>
    <property type="match status" value="1"/>
</dbReference>
<dbReference type="EMBL" id="JACIEK010000008">
    <property type="protein sequence ID" value="MBB3999212.1"/>
    <property type="molecule type" value="Genomic_DNA"/>
</dbReference>
<dbReference type="GO" id="GO:0008409">
    <property type="term" value="F:5'-3' exonuclease activity"/>
    <property type="evidence" value="ECO:0007669"/>
    <property type="project" value="InterPro"/>
</dbReference>
<dbReference type="Proteomes" id="UP000542776">
    <property type="component" value="Unassembled WGS sequence"/>
</dbReference>
<dbReference type="Gene3D" id="3.10.310.30">
    <property type="match status" value="1"/>
</dbReference>
<dbReference type="RefSeq" id="WP_183200762.1">
    <property type="nucleotide sequence ID" value="NZ_JACIEK010000008.1"/>
</dbReference>